<keyword evidence="5" id="KW-0597">Phosphoprotein</keyword>
<accession>A0ABZ0W726</accession>
<dbReference type="InterPro" id="IPR025943">
    <property type="entry name" value="Sigma_54_int_dom_ATP-bd_2"/>
</dbReference>
<sequence length="506" mass="57307">MIVIYLSSTQYVFYWVEVLFGIVHQLSGFDTVFAIIAEPGIKMHIGYPNVVLLHWQMSLKNISILAVDDDADMLTALRLLLKAEVKQIVTEKNPENIRTHLLEQKFDLLLLDMNFTSALHTGNEGLYWLRKAKSLDPGIQVVMITAYGDIDLAVRSLKDGAADFIVKPWHNEKMLETIKEIVAQKNKSARGAVNALLQADAAFIAESPAMQDILYKIRKIAPTEANILILGENGTGKDLVAQLIHQQSLRHKGPFIKTDVGALTASLFESELFGYKRGAFTDARADRAGRFEMASGGSLFLDEIGNIALPQQAKLLTVLQNRVVHRLGSSEPQPVNIRLICATNLPLQELANEQRFRRDLVYRINTVEITIPPLRERREDILPLAQYFLKMYSEKYLKPSLSISRQAMEKLRLYHYPGNVRELQYAIERAVIMCEGRYLDANDLVFSPIEKHQAQDQEPTQTNLEALEKNTIIRVVEKHNGNITKAAKELGLTRTALYRRLSKYDI</sequence>
<dbReference type="SUPFAM" id="SSF52540">
    <property type="entry name" value="P-loop containing nucleoside triphosphate hydrolases"/>
    <property type="match status" value="1"/>
</dbReference>
<keyword evidence="2" id="KW-0067">ATP-binding</keyword>
<keyword evidence="3" id="KW-0805">Transcription regulation</keyword>
<evidence type="ECO:0000256" key="5">
    <source>
        <dbReference type="PROSITE-ProRule" id="PRU00169"/>
    </source>
</evidence>
<dbReference type="InterPro" id="IPR058031">
    <property type="entry name" value="AAA_lid_NorR"/>
</dbReference>
<dbReference type="CDD" id="cd00009">
    <property type="entry name" value="AAA"/>
    <property type="match status" value="1"/>
</dbReference>
<dbReference type="InterPro" id="IPR027417">
    <property type="entry name" value="P-loop_NTPase"/>
</dbReference>
<evidence type="ECO:0000259" key="6">
    <source>
        <dbReference type="PROSITE" id="PS50045"/>
    </source>
</evidence>
<dbReference type="Pfam" id="PF25601">
    <property type="entry name" value="AAA_lid_14"/>
    <property type="match status" value="1"/>
</dbReference>
<dbReference type="InterPro" id="IPR003593">
    <property type="entry name" value="AAA+_ATPase"/>
</dbReference>
<dbReference type="InterPro" id="IPR001789">
    <property type="entry name" value="Sig_transdc_resp-reg_receiver"/>
</dbReference>
<evidence type="ECO:0000256" key="2">
    <source>
        <dbReference type="ARBA" id="ARBA00022840"/>
    </source>
</evidence>
<dbReference type="InterPro" id="IPR002078">
    <property type="entry name" value="Sigma_54_int"/>
</dbReference>
<dbReference type="Pfam" id="PF02954">
    <property type="entry name" value="HTH_8"/>
    <property type="match status" value="1"/>
</dbReference>
<dbReference type="PANTHER" id="PTHR32071">
    <property type="entry name" value="TRANSCRIPTIONAL REGULATORY PROTEIN"/>
    <property type="match status" value="1"/>
</dbReference>
<dbReference type="PRINTS" id="PR01590">
    <property type="entry name" value="HTHFIS"/>
</dbReference>
<reference evidence="8 9" key="1">
    <citation type="submission" date="2023-12" db="EMBL/GenBank/DDBJ databases">
        <title>Genome sequencing and assembly of bacterial species from a model synthetic community.</title>
        <authorList>
            <person name="Hogle S.L."/>
        </authorList>
    </citation>
    <scope>NUCLEOTIDE SEQUENCE [LARGE SCALE GENOMIC DNA]</scope>
    <source>
        <strain evidence="8 9">HAMBI_3031</strain>
    </source>
</reference>
<keyword evidence="1" id="KW-0547">Nucleotide-binding</keyword>
<protein>
    <submittedName>
        <fullName evidence="8">Sigma-54 dependent transcriptional regulator</fullName>
    </submittedName>
</protein>
<dbReference type="Pfam" id="PF00072">
    <property type="entry name" value="Response_reg"/>
    <property type="match status" value="1"/>
</dbReference>
<dbReference type="EMBL" id="CP139960">
    <property type="protein sequence ID" value="WQD38292.1"/>
    <property type="molecule type" value="Genomic_DNA"/>
</dbReference>
<dbReference type="InterPro" id="IPR009057">
    <property type="entry name" value="Homeodomain-like_sf"/>
</dbReference>
<organism evidence="8 9">
    <name type="scientific">Niabella yanshanensis</name>
    <dbReference type="NCBI Taxonomy" id="577386"/>
    <lineage>
        <taxon>Bacteria</taxon>
        <taxon>Pseudomonadati</taxon>
        <taxon>Bacteroidota</taxon>
        <taxon>Chitinophagia</taxon>
        <taxon>Chitinophagales</taxon>
        <taxon>Chitinophagaceae</taxon>
        <taxon>Niabella</taxon>
    </lineage>
</organism>
<dbReference type="InterPro" id="IPR002197">
    <property type="entry name" value="HTH_Fis"/>
</dbReference>
<evidence type="ECO:0000256" key="4">
    <source>
        <dbReference type="ARBA" id="ARBA00023163"/>
    </source>
</evidence>
<dbReference type="PROSITE" id="PS50045">
    <property type="entry name" value="SIGMA54_INTERACT_4"/>
    <property type="match status" value="1"/>
</dbReference>
<dbReference type="Gene3D" id="1.10.10.60">
    <property type="entry name" value="Homeodomain-like"/>
    <property type="match status" value="1"/>
</dbReference>
<dbReference type="Pfam" id="PF00158">
    <property type="entry name" value="Sigma54_activat"/>
    <property type="match status" value="1"/>
</dbReference>
<evidence type="ECO:0000313" key="8">
    <source>
        <dbReference type="EMBL" id="WQD38292.1"/>
    </source>
</evidence>
<dbReference type="InterPro" id="IPR011006">
    <property type="entry name" value="CheY-like_superfamily"/>
</dbReference>
<dbReference type="SMART" id="SM00382">
    <property type="entry name" value="AAA"/>
    <property type="match status" value="1"/>
</dbReference>
<evidence type="ECO:0000256" key="3">
    <source>
        <dbReference type="ARBA" id="ARBA00023015"/>
    </source>
</evidence>
<dbReference type="PROSITE" id="PS50110">
    <property type="entry name" value="RESPONSE_REGULATORY"/>
    <property type="match status" value="1"/>
</dbReference>
<keyword evidence="9" id="KW-1185">Reference proteome</keyword>
<feature type="modified residue" description="4-aspartylphosphate" evidence="5">
    <location>
        <position position="112"/>
    </location>
</feature>
<name>A0ABZ0W726_9BACT</name>
<proteinExistence type="predicted"/>
<dbReference type="Proteomes" id="UP001325680">
    <property type="component" value="Chromosome"/>
</dbReference>
<keyword evidence="4" id="KW-0804">Transcription</keyword>
<gene>
    <name evidence="8" type="ORF">U0035_21710</name>
</gene>
<dbReference type="SMART" id="SM00448">
    <property type="entry name" value="REC"/>
    <property type="match status" value="1"/>
</dbReference>
<dbReference type="Gene3D" id="3.40.50.2300">
    <property type="match status" value="1"/>
</dbReference>
<dbReference type="PANTHER" id="PTHR32071:SF113">
    <property type="entry name" value="ALGINATE BIOSYNTHESIS TRANSCRIPTIONAL REGULATORY PROTEIN ALGB"/>
    <property type="match status" value="1"/>
</dbReference>
<dbReference type="SUPFAM" id="SSF46689">
    <property type="entry name" value="Homeodomain-like"/>
    <property type="match status" value="1"/>
</dbReference>
<evidence type="ECO:0000259" key="7">
    <source>
        <dbReference type="PROSITE" id="PS50110"/>
    </source>
</evidence>
<dbReference type="Gene3D" id="1.10.8.60">
    <property type="match status" value="1"/>
</dbReference>
<dbReference type="PROSITE" id="PS00676">
    <property type="entry name" value="SIGMA54_INTERACT_2"/>
    <property type="match status" value="1"/>
</dbReference>
<evidence type="ECO:0000313" key="9">
    <source>
        <dbReference type="Proteomes" id="UP001325680"/>
    </source>
</evidence>
<dbReference type="RefSeq" id="WP_245957721.1">
    <property type="nucleotide sequence ID" value="NZ_CP139960.1"/>
</dbReference>
<dbReference type="Gene3D" id="3.40.50.300">
    <property type="entry name" value="P-loop containing nucleotide triphosphate hydrolases"/>
    <property type="match status" value="1"/>
</dbReference>
<dbReference type="SUPFAM" id="SSF52172">
    <property type="entry name" value="CheY-like"/>
    <property type="match status" value="1"/>
</dbReference>
<feature type="domain" description="Response regulatory" evidence="7">
    <location>
        <begin position="63"/>
        <end position="182"/>
    </location>
</feature>
<evidence type="ECO:0000256" key="1">
    <source>
        <dbReference type="ARBA" id="ARBA00022741"/>
    </source>
</evidence>
<feature type="domain" description="Sigma-54 factor interaction" evidence="6">
    <location>
        <begin position="203"/>
        <end position="432"/>
    </location>
</feature>
<dbReference type="CDD" id="cd00156">
    <property type="entry name" value="REC"/>
    <property type="match status" value="1"/>
</dbReference>